<accession>A0A6J5GYL7</accession>
<keyword evidence="2" id="KW-0472">Membrane</keyword>
<dbReference type="Gene3D" id="1.20.1600.10">
    <property type="entry name" value="Outer membrane efflux proteins (OEP)"/>
    <property type="match status" value="1"/>
</dbReference>
<reference evidence="3 4" key="1">
    <citation type="submission" date="2020-04" db="EMBL/GenBank/DDBJ databases">
        <authorList>
            <person name="De Canck E."/>
        </authorList>
    </citation>
    <scope>NUCLEOTIDE SEQUENCE [LARGE SCALE GENOMIC DNA]</scope>
    <source>
        <strain evidence="3 4">LMG 28688</strain>
    </source>
</reference>
<keyword evidence="2" id="KW-0812">Transmembrane</keyword>
<evidence type="ECO:0000313" key="4">
    <source>
        <dbReference type="Proteomes" id="UP000494119"/>
    </source>
</evidence>
<comment type="similarity">
    <text evidence="1 2">Belongs to the outer membrane factor (OMF) (TC 1.B.17) family.</text>
</comment>
<evidence type="ECO:0000256" key="1">
    <source>
        <dbReference type="ARBA" id="ARBA00007613"/>
    </source>
</evidence>
<gene>
    <name evidence="3" type="ORF">LMG28688_06810</name>
</gene>
<proteinExistence type="inferred from homology"/>
<dbReference type="PANTHER" id="PTHR30203">
    <property type="entry name" value="OUTER MEMBRANE CATION EFFLUX PROTEIN"/>
    <property type="match status" value="1"/>
</dbReference>
<organism evidence="3 4">
    <name type="scientific">Paraburkholderia caffeinitolerans</name>
    <dbReference type="NCBI Taxonomy" id="1723730"/>
    <lineage>
        <taxon>Bacteria</taxon>
        <taxon>Pseudomonadati</taxon>
        <taxon>Pseudomonadota</taxon>
        <taxon>Betaproteobacteria</taxon>
        <taxon>Burkholderiales</taxon>
        <taxon>Burkholderiaceae</taxon>
        <taxon>Paraburkholderia</taxon>
    </lineage>
</organism>
<dbReference type="EMBL" id="CADIKL010000060">
    <property type="protein sequence ID" value="CAB3808636.1"/>
    <property type="molecule type" value="Genomic_DNA"/>
</dbReference>
<keyword evidence="2" id="KW-0564">Palmitate</keyword>
<comment type="subcellular location">
    <subcellularLocation>
        <location evidence="2">Cell membrane</location>
        <topology evidence="2">Lipid-anchor</topology>
    </subcellularLocation>
</comment>
<dbReference type="GO" id="GO:0015562">
    <property type="term" value="F:efflux transmembrane transporter activity"/>
    <property type="evidence" value="ECO:0007669"/>
    <property type="project" value="InterPro"/>
</dbReference>
<name>A0A6J5GYL7_9BURK</name>
<keyword evidence="2" id="KW-1134">Transmembrane beta strand</keyword>
<dbReference type="RefSeq" id="WP_175198254.1">
    <property type="nucleotide sequence ID" value="NZ_CADIKL010000060.1"/>
</dbReference>
<dbReference type="AlphaFoldDB" id="A0A6J5GYL7"/>
<dbReference type="Pfam" id="PF02321">
    <property type="entry name" value="OEP"/>
    <property type="match status" value="2"/>
</dbReference>
<evidence type="ECO:0000256" key="2">
    <source>
        <dbReference type="RuleBase" id="RU362097"/>
    </source>
</evidence>
<dbReference type="PANTHER" id="PTHR30203:SF33">
    <property type="entry name" value="BLR4455 PROTEIN"/>
    <property type="match status" value="1"/>
</dbReference>
<keyword evidence="2" id="KW-0449">Lipoprotein</keyword>
<dbReference type="GO" id="GO:0005886">
    <property type="term" value="C:plasma membrane"/>
    <property type="evidence" value="ECO:0007669"/>
    <property type="project" value="UniProtKB-SubCell"/>
</dbReference>
<dbReference type="InterPro" id="IPR003423">
    <property type="entry name" value="OMP_efflux"/>
</dbReference>
<sequence length="531" mass="57634">MRPITMAMLLGMSCLSACMRVGPDFKPQHEAWSEHWTSASIEQVTQQVTQQAAEPDVRQWWLIFGDRNLESLMDAADANNGDIKIAGLRVLEARAQLGIALAGRYPQVQQVNGDVFASARKRSDGFNPRSGVYAQYGAGFSVGWELDFWGRFARAIESADANFFAAQANREAALVLLHAQLADTYFTLRTAEARLRIARENAQLQKRSYEITEKLFKSGETDELDLQQAKTQYLGTLSSIPDLESQIELSRHALSVLTGRPPGPLPELDEQPGKEGVVPLVSRAVLSDVPADLLLRRPDVRAAEYQMAAQSAQIGVAEADFYPSVSLLGSLSWSASSLTGSPNTLGVLIGPSVTWNVFDHGRITNNVRVQDARLQQLTLAYQNTVREAAREADDAATSLIAALRRETILNDAQTAARRSLTLANTIYREGYSDFQRVLDAQRALFTQQDAYIVNRSNAVGSLIALYKALGGGWYTAQPLVDAATRAQMQQRTDWGDLIDDASAASAPAAVGPAVAPAATAAPTAPAQGASR</sequence>
<keyword evidence="4" id="KW-1185">Reference proteome</keyword>
<evidence type="ECO:0000313" key="3">
    <source>
        <dbReference type="EMBL" id="CAB3808636.1"/>
    </source>
</evidence>
<protein>
    <recommendedName>
        <fullName evidence="5">Outer membrane protein OprM</fullName>
    </recommendedName>
</protein>
<dbReference type="SUPFAM" id="SSF56954">
    <property type="entry name" value="Outer membrane efflux proteins (OEP)"/>
    <property type="match status" value="1"/>
</dbReference>
<dbReference type="Gene3D" id="2.20.200.10">
    <property type="entry name" value="Outer membrane efflux proteins (OEP)"/>
    <property type="match status" value="1"/>
</dbReference>
<evidence type="ECO:0008006" key="5">
    <source>
        <dbReference type="Google" id="ProtNLM"/>
    </source>
</evidence>
<dbReference type="NCBIfam" id="TIGR01845">
    <property type="entry name" value="outer_NodT"/>
    <property type="match status" value="1"/>
</dbReference>
<dbReference type="InterPro" id="IPR010131">
    <property type="entry name" value="MdtP/NodT-like"/>
</dbReference>
<dbReference type="Proteomes" id="UP000494119">
    <property type="component" value="Unassembled WGS sequence"/>
</dbReference>